<evidence type="ECO:0000256" key="4">
    <source>
        <dbReference type="ARBA" id="ARBA00022448"/>
    </source>
</evidence>
<comment type="subcellular location">
    <subcellularLocation>
        <location evidence="1">Cell membrane</location>
        <topology evidence="1">Single-pass membrane protein</topology>
    </subcellularLocation>
</comment>
<dbReference type="Pfam" id="PF02699">
    <property type="entry name" value="YajC"/>
    <property type="match status" value="1"/>
</dbReference>
<keyword evidence="7" id="KW-0653">Protein transport</keyword>
<dbReference type="GO" id="GO:0005886">
    <property type="term" value="C:plasma membrane"/>
    <property type="evidence" value="ECO:0007669"/>
    <property type="project" value="UniProtKB-SubCell"/>
</dbReference>
<keyword evidence="5" id="KW-1003">Cell membrane</keyword>
<protein>
    <recommendedName>
        <fullName evidence="3">Sec translocon accessory complex subunit YajC</fullName>
    </recommendedName>
</protein>
<dbReference type="RefSeq" id="WP_121242374.1">
    <property type="nucleotide sequence ID" value="NZ_BHVV01000003.1"/>
</dbReference>
<proteinExistence type="inferred from homology"/>
<feature type="transmembrane region" description="Helical" evidence="11">
    <location>
        <begin position="20"/>
        <end position="38"/>
    </location>
</feature>
<evidence type="ECO:0000256" key="2">
    <source>
        <dbReference type="ARBA" id="ARBA00006742"/>
    </source>
</evidence>
<gene>
    <name evidence="12" type="ORF">DFR35_2184</name>
</gene>
<keyword evidence="10 11" id="KW-0472">Membrane</keyword>
<dbReference type="InterPro" id="IPR003849">
    <property type="entry name" value="Preprotein_translocase_YajC"/>
</dbReference>
<dbReference type="OrthoDB" id="9811406at2"/>
<evidence type="ECO:0000256" key="10">
    <source>
        <dbReference type="ARBA" id="ARBA00023136"/>
    </source>
</evidence>
<evidence type="ECO:0000256" key="8">
    <source>
        <dbReference type="ARBA" id="ARBA00022989"/>
    </source>
</evidence>
<dbReference type="PANTHER" id="PTHR33909:SF1">
    <property type="entry name" value="SEC TRANSLOCON ACCESSORY COMPLEX SUBUNIT YAJC"/>
    <property type="match status" value="1"/>
</dbReference>
<accession>A0A497XAJ1</accession>
<dbReference type="PANTHER" id="PTHR33909">
    <property type="entry name" value="SEC TRANSLOCON ACCESSORY COMPLEX SUBUNIT YAJC"/>
    <property type="match status" value="1"/>
</dbReference>
<name>A0A497XAJ1_9PROT</name>
<evidence type="ECO:0000256" key="9">
    <source>
        <dbReference type="ARBA" id="ARBA00023010"/>
    </source>
</evidence>
<reference evidence="12 13" key="1">
    <citation type="submission" date="2018-10" db="EMBL/GenBank/DDBJ databases">
        <title>Genomic Encyclopedia of Type Strains, Phase IV (KMG-IV): sequencing the most valuable type-strain genomes for metagenomic binning, comparative biology and taxonomic classification.</title>
        <authorList>
            <person name="Goeker M."/>
        </authorList>
    </citation>
    <scope>NUCLEOTIDE SEQUENCE [LARGE SCALE GENOMIC DNA]</scope>
    <source>
        <strain evidence="12 13">DSM 26916</strain>
    </source>
</reference>
<keyword evidence="8 11" id="KW-1133">Transmembrane helix</keyword>
<evidence type="ECO:0000313" key="13">
    <source>
        <dbReference type="Proteomes" id="UP000268908"/>
    </source>
</evidence>
<keyword evidence="4" id="KW-0813">Transport</keyword>
<keyword evidence="13" id="KW-1185">Reference proteome</keyword>
<evidence type="ECO:0000313" key="12">
    <source>
        <dbReference type="EMBL" id="RLJ63556.1"/>
    </source>
</evidence>
<dbReference type="GO" id="GO:0015031">
    <property type="term" value="P:protein transport"/>
    <property type="evidence" value="ECO:0007669"/>
    <property type="project" value="UniProtKB-KW"/>
</dbReference>
<keyword evidence="6 11" id="KW-0812">Transmembrane</keyword>
<comment type="similarity">
    <text evidence="2">Belongs to the YajC family.</text>
</comment>
<dbReference type="PRINTS" id="PR01853">
    <property type="entry name" value="YAJCTRNLCASE"/>
</dbReference>
<dbReference type="NCBIfam" id="TIGR00739">
    <property type="entry name" value="yajC"/>
    <property type="match status" value="1"/>
</dbReference>
<evidence type="ECO:0000256" key="7">
    <source>
        <dbReference type="ARBA" id="ARBA00022927"/>
    </source>
</evidence>
<dbReference type="AlphaFoldDB" id="A0A497XAJ1"/>
<evidence type="ECO:0000256" key="11">
    <source>
        <dbReference type="SAM" id="Phobius"/>
    </source>
</evidence>
<sequence>MLISNAYAQAAAGATTSDSLMGLLPIIIMFVILWFLMIRPQMKKAKEHQKMVGELQKGDEIVTQGGVAGRIVKIGESFMTLEVAEGKAGPIEIVVQKNAIGTLLPKGTLKSL</sequence>
<dbReference type="SMART" id="SM01323">
    <property type="entry name" value="YajC"/>
    <property type="match status" value="1"/>
</dbReference>
<evidence type="ECO:0000256" key="6">
    <source>
        <dbReference type="ARBA" id="ARBA00022692"/>
    </source>
</evidence>
<comment type="caution">
    <text evidence="12">The sequence shown here is derived from an EMBL/GenBank/DDBJ whole genome shotgun (WGS) entry which is preliminary data.</text>
</comment>
<evidence type="ECO:0000256" key="3">
    <source>
        <dbReference type="ARBA" id="ARBA00014962"/>
    </source>
</evidence>
<dbReference type="EMBL" id="RCCI01000006">
    <property type="protein sequence ID" value="RLJ63556.1"/>
    <property type="molecule type" value="Genomic_DNA"/>
</dbReference>
<evidence type="ECO:0000256" key="1">
    <source>
        <dbReference type="ARBA" id="ARBA00004162"/>
    </source>
</evidence>
<keyword evidence="9" id="KW-0811">Translocation</keyword>
<organism evidence="12 13">
    <name type="scientific">Sulfurisoma sediminicola</name>
    <dbReference type="NCBI Taxonomy" id="1381557"/>
    <lineage>
        <taxon>Bacteria</taxon>
        <taxon>Pseudomonadati</taxon>
        <taxon>Pseudomonadota</taxon>
        <taxon>Betaproteobacteria</taxon>
        <taxon>Nitrosomonadales</taxon>
        <taxon>Sterolibacteriaceae</taxon>
        <taxon>Sulfurisoma</taxon>
    </lineage>
</organism>
<evidence type="ECO:0000256" key="5">
    <source>
        <dbReference type="ARBA" id="ARBA00022475"/>
    </source>
</evidence>
<dbReference type="Proteomes" id="UP000268908">
    <property type="component" value="Unassembled WGS sequence"/>
</dbReference>